<keyword evidence="3" id="KW-1185">Reference proteome</keyword>
<reference evidence="2" key="1">
    <citation type="submission" date="2023-04" db="EMBL/GenBank/DDBJ databases">
        <authorList>
            <consortium name="ELIXIR-Norway"/>
        </authorList>
    </citation>
    <scope>NUCLEOTIDE SEQUENCE [LARGE SCALE GENOMIC DNA]</scope>
</reference>
<feature type="region of interest" description="Disordered" evidence="1">
    <location>
        <begin position="1"/>
        <end position="42"/>
    </location>
</feature>
<dbReference type="EMBL" id="OX459965">
    <property type="protein sequence ID" value="CAI9169094.1"/>
    <property type="molecule type" value="Genomic_DNA"/>
</dbReference>
<evidence type="ECO:0000256" key="1">
    <source>
        <dbReference type="SAM" id="MobiDB-lite"/>
    </source>
</evidence>
<gene>
    <name evidence="2" type="ORF">MRATA1EN1_LOCUS18056</name>
</gene>
<protein>
    <submittedName>
        <fullName evidence="2">Uncharacterized protein</fullName>
    </submittedName>
</protein>
<dbReference type="SUPFAM" id="SSF161070">
    <property type="entry name" value="SNF-like"/>
    <property type="match status" value="1"/>
</dbReference>
<accession>A0ABN8ZB06</accession>
<name>A0ABN8ZB06_RANTA</name>
<feature type="compositionally biased region" description="Gly residues" evidence="1">
    <location>
        <begin position="1"/>
        <end position="17"/>
    </location>
</feature>
<organism evidence="2 3">
    <name type="scientific">Rangifer tarandus platyrhynchus</name>
    <name type="common">Svalbard reindeer</name>
    <dbReference type="NCBI Taxonomy" id="3082113"/>
    <lineage>
        <taxon>Eukaryota</taxon>
        <taxon>Metazoa</taxon>
        <taxon>Chordata</taxon>
        <taxon>Craniata</taxon>
        <taxon>Vertebrata</taxon>
        <taxon>Euteleostomi</taxon>
        <taxon>Mammalia</taxon>
        <taxon>Eutheria</taxon>
        <taxon>Laurasiatheria</taxon>
        <taxon>Artiodactyla</taxon>
        <taxon>Ruminantia</taxon>
        <taxon>Pecora</taxon>
        <taxon>Cervidae</taxon>
        <taxon>Odocoileinae</taxon>
        <taxon>Rangifer</taxon>
    </lineage>
</organism>
<sequence length="67" mass="6801">MGTAGAGGPGEGVGRALGGDENSAMPSKATEEDHSHQRGTWGSRIDLMRSVGYAVGLGSVCCFPYPC</sequence>
<evidence type="ECO:0000313" key="3">
    <source>
        <dbReference type="Proteomes" id="UP001176941"/>
    </source>
</evidence>
<proteinExistence type="predicted"/>
<dbReference type="InterPro" id="IPR037272">
    <property type="entry name" value="SNS_sf"/>
</dbReference>
<dbReference type="Proteomes" id="UP001176941">
    <property type="component" value="Chromosome 29"/>
</dbReference>
<evidence type="ECO:0000313" key="2">
    <source>
        <dbReference type="EMBL" id="CAI9169094.1"/>
    </source>
</evidence>